<dbReference type="Proteomes" id="UP000799291">
    <property type="component" value="Unassembled WGS sequence"/>
</dbReference>
<feature type="transmembrane region" description="Helical" evidence="5">
    <location>
        <begin position="49"/>
        <end position="69"/>
    </location>
</feature>
<reference evidence="6" key="1">
    <citation type="journal article" date="2020" name="Stud. Mycol.">
        <title>101 Dothideomycetes genomes: a test case for predicting lifestyles and emergence of pathogens.</title>
        <authorList>
            <person name="Haridas S."/>
            <person name="Albert R."/>
            <person name="Binder M."/>
            <person name="Bloem J."/>
            <person name="Labutti K."/>
            <person name="Salamov A."/>
            <person name="Andreopoulos B."/>
            <person name="Baker S."/>
            <person name="Barry K."/>
            <person name="Bills G."/>
            <person name="Bluhm B."/>
            <person name="Cannon C."/>
            <person name="Castanera R."/>
            <person name="Culley D."/>
            <person name="Daum C."/>
            <person name="Ezra D."/>
            <person name="Gonzalez J."/>
            <person name="Henrissat B."/>
            <person name="Kuo A."/>
            <person name="Liang C."/>
            <person name="Lipzen A."/>
            <person name="Lutzoni F."/>
            <person name="Magnuson J."/>
            <person name="Mondo S."/>
            <person name="Nolan M."/>
            <person name="Ohm R."/>
            <person name="Pangilinan J."/>
            <person name="Park H.-J."/>
            <person name="Ramirez L."/>
            <person name="Alfaro M."/>
            <person name="Sun H."/>
            <person name="Tritt A."/>
            <person name="Yoshinaga Y."/>
            <person name="Zwiers L.-H."/>
            <person name="Turgeon B."/>
            <person name="Goodwin S."/>
            <person name="Spatafora J."/>
            <person name="Crous P."/>
            <person name="Grigoriev I."/>
        </authorList>
    </citation>
    <scope>NUCLEOTIDE SEQUENCE</scope>
    <source>
        <strain evidence="6">CBS 122367</strain>
    </source>
</reference>
<dbReference type="GO" id="GO:0022857">
    <property type="term" value="F:transmembrane transporter activity"/>
    <property type="evidence" value="ECO:0007669"/>
    <property type="project" value="InterPro"/>
</dbReference>
<dbReference type="InterPro" id="IPR036259">
    <property type="entry name" value="MFS_trans_sf"/>
</dbReference>
<protein>
    <submittedName>
        <fullName evidence="6">Siderophore iron transporter mirB</fullName>
    </submittedName>
</protein>
<dbReference type="SUPFAM" id="SSF103473">
    <property type="entry name" value="MFS general substrate transporter"/>
    <property type="match status" value="1"/>
</dbReference>
<sequence>MHGVLQVCSKKWIYAAYVLIWFVTFTNSLQQAASNTWAPYVTSSFELHGLTGITEIASGVVGGVLKLPLAKFINLIGRPEGFLISLVAVVVSLGLMALSQNVATYCTAQVFYWSGINGISYVLDIFVMDTAKLQNMAIYLGFTSMPYIFNALIGPEIGEVFLLYVPSTWRWGYGVFTIITVVMCAPMWVMFFLMVRKAKRAGNIEKREKGGRTLGQNVAHWCNEFDAVGLFLLCTGLSVFLIPFSLSSYQRDGFKSPLFISMVLVGPFLLVAFALYEKFWAPKSFLPVELMKDRSNLAACLLGFNSWIAFYSYKRYFNSYLQVVFQRSVAEAGYITNVYNIVSCAWSIVIGGILKVTNRYKWVAVVSVPIQILMTGLMIHFRKPNSPLNALIVVEVFSAICGANFFQVTQVAIRAAVPDKDIDVAVAILLMFSAVGGALGQAVCAAIWTHVVPVQLEKHLPEDRKNEAARIYGSLDVQLEYAWESPERQAVVRAFGDAQKVMVIVGTCALAPCFVWAFMLRDYRLAEVGEGEGNDRRV</sequence>
<evidence type="ECO:0000256" key="3">
    <source>
        <dbReference type="ARBA" id="ARBA00022989"/>
    </source>
</evidence>
<dbReference type="Gene3D" id="1.20.1250.20">
    <property type="entry name" value="MFS general substrate transporter like domains"/>
    <property type="match status" value="2"/>
</dbReference>
<feature type="transmembrane region" description="Helical" evidence="5">
    <location>
        <begin position="501"/>
        <end position="520"/>
    </location>
</feature>
<feature type="transmembrane region" description="Helical" evidence="5">
    <location>
        <begin position="110"/>
        <end position="127"/>
    </location>
</feature>
<dbReference type="Pfam" id="PF07690">
    <property type="entry name" value="MFS_1"/>
    <property type="match status" value="2"/>
</dbReference>
<evidence type="ECO:0000256" key="5">
    <source>
        <dbReference type="SAM" id="Phobius"/>
    </source>
</evidence>
<dbReference type="GO" id="GO:0005886">
    <property type="term" value="C:plasma membrane"/>
    <property type="evidence" value="ECO:0007669"/>
    <property type="project" value="TreeGrafter"/>
</dbReference>
<evidence type="ECO:0000256" key="1">
    <source>
        <dbReference type="ARBA" id="ARBA00004141"/>
    </source>
</evidence>
<dbReference type="OrthoDB" id="4078873at2759"/>
<feature type="transmembrane region" description="Helical" evidence="5">
    <location>
        <begin position="147"/>
        <end position="165"/>
    </location>
</feature>
<evidence type="ECO:0000313" key="7">
    <source>
        <dbReference type="Proteomes" id="UP000799291"/>
    </source>
</evidence>
<keyword evidence="2 5" id="KW-0812">Transmembrane</keyword>
<dbReference type="InterPro" id="IPR011701">
    <property type="entry name" value="MFS"/>
</dbReference>
<gene>
    <name evidence="6" type="ORF">K458DRAFT_443778</name>
</gene>
<keyword evidence="3 5" id="KW-1133">Transmembrane helix</keyword>
<proteinExistence type="predicted"/>
<feature type="transmembrane region" description="Helical" evidence="5">
    <location>
        <begin position="361"/>
        <end position="381"/>
    </location>
</feature>
<feature type="transmembrane region" description="Helical" evidence="5">
    <location>
        <begin position="12"/>
        <end position="29"/>
    </location>
</feature>
<organism evidence="6 7">
    <name type="scientific">Lentithecium fluviatile CBS 122367</name>
    <dbReference type="NCBI Taxonomy" id="1168545"/>
    <lineage>
        <taxon>Eukaryota</taxon>
        <taxon>Fungi</taxon>
        <taxon>Dikarya</taxon>
        <taxon>Ascomycota</taxon>
        <taxon>Pezizomycotina</taxon>
        <taxon>Dothideomycetes</taxon>
        <taxon>Pleosporomycetidae</taxon>
        <taxon>Pleosporales</taxon>
        <taxon>Massarineae</taxon>
        <taxon>Lentitheciaceae</taxon>
        <taxon>Lentithecium</taxon>
    </lineage>
</organism>
<feature type="transmembrane region" description="Helical" evidence="5">
    <location>
        <begin position="171"/>
        <end position="195"/>
    </location>
</feature>
<evidence type="ECO:0000256" key="2">
    <source>
        <dbReference type="ARBA" id="ARBA00022692"/>
    </source>
</evidence>
<feature type="transmembrane region" description="Helical" evidence="5">
    <location>
        <begin position="387"/>
        <end position="406"/>
    </location>
</feature>
<comment type="subcellular location">
    <subcellularLocation>
        <location evidence="1">Membrane</location>
        <topology evidence="1">Multi-pass membrane protein</topology>
    </subcellularLocation>
</comment>
<dbReference type="AlphaFoldDB" id="A0A6G1IYK2"/>
<feature type="transmembrane region" description="Helical" evidence="5">
    <location>
        <begin position="333"/>
        <end position="354"/>
    </location>
</feature>
<feature type="transmembrane region" description="Helical" evidence="5">
    <location>
        <begin position="81"/>
        <end position="98"/>
    </location>
</feature>
<feature type="transmembrane region" description="Helical" evidence="5">
    <location>
        <begin position="426"/>
        <end position="448"/>
    </location>
</feature>
<feature type="transmembrane region" description="Helical" evidence="5">
    <location>
        <begin position="258"/>
        <end position="276"/>
    </location>
</feature>
<name>A0A6G1IYK2_9PLEO</name>
<keyword evidence="7" id="KW-1185">Reference proteome</keyword>
<evidence type="ECO:0000256" key="4">
    <source>
        <dbReference type="ARBA" id="ARBA00023136"/>
    </source>
</evidence>
<evidence type="ECO:0000313" key="6">
    <source>
        <dbReference type="EMBL" id="KAF2683185.1"/>
    </source>
</evidence>
<feature type="transmembrane region" description="Helical" evidence="5">
    <location>
        <begin position="227"/>
        <end position="246"/>
    </location>
</feature>
<dbReference type="PANTHER" id="PTHR23501:SF107">
    <property type="entry name" value="TRANSPORTER, PUTATIVE (AFU_ORTHOLOGUE AFUA_7G04730)-RELATED"/>
    <property type="match status" value="1"/>
</dbReference>
<feature type="transmembrane region" description="Helical" evidence="5">
    <location>
        <begin position="296"/>
        <end position="313"/>
    </location>
</feature>
<keyword evidence="4 5" id="KW-0472">Membrane</keyword>
<dbReference type="PANTHER" id="PTHR23501">
    <property type="entry name" value="MAJOR FACILITATOR SUPERFAMILY"/>
    <property type="match status" value="1"/>
</dbReference>
<accession>A0A6G1IYK2</accession>
<dbReference type="EMBL" id="MU005585">
    <property type="protein sequence ID" value="KAF2683185.1"/>
    <property type="molecule type" value="Genomic_DNA"/>
</dbReference>